<protein>
    <recommendedName>
        <fullName evidence="4">Type II secretion system protein</fullName>
    </recommendedName>
</protein>
<keyword evidence="3" id="KW-1185">Reference proteome</keyword>
<dbReference type="Proteomes" id="UP001082703">
    <property type="component" value="Unassembled WGS sequence"/>
</dbReference>
<reference evidence="2 3" key="1">
    <citation type="submission" date="2022-11" db="EMBL/GenBank/DDBJ databases">
        <authorList>
            <person name="Caiyu Z."/>
        </authorList>
    </citation>
    <scope>NUCLEOTIDE SEQUENCE [LARGE SCALE GENOMIC DNA]</scope>
    <source>
        <strain evidence="2 3">YR-4</strain>
    </source>
</reference>
<evidence type="ECO:0000313" key="3">
    <source>
        <dbReference type="Proteomes" id="UP001082703"/>
    </source>
</evidence>
<keyword evidence="1" id="KW-0812">Transmembrane</keyword>
<gene>
    <name evidence="2" type="ORF">OUY18_10410</name>
</gene>
<name>A0ABT4BUV6_9FIRM</name>
<keyword evidence="1" id="KW-0472">Membrane</keyword>
<dbReference type="RefSeq" id="WP_268058722.1">
    <property type="nucleotide sequence ID" value="NZ_JAPOHA010000010.1"/>
</dbReference>
<evidence type="ECO:0008006" key="4">
    <source>
        <dbReference type="Google" id="ProtNLM"/>
    </source>
</evidence>
<accession>A0ABT4BUV6</accession>
<comment type="caution">
    <text evidence="2">The sequence shown here is derived from an EMBL/GenBank/DDBJ whole genome shotgun (WGS) entry which is preliminary data.</text>
</comment>
<evidence type="ECO:0000313" key="2">
    <source>
        <dbReference type="EMBL" id="MCY1714666.1"/>
    </source>
</evidence>
<organism evidence="2 3">
    <name type="scientific">Caproiciproducens galactitolivorans</name>
    <dbReference type="NCBI Taxonomy" id="642589"/>
    <lineage>
        <taxon>Bacteria</taxon>
        <taxon>Bacillati</taxon>
        <taxon>Bacillota</taxon>
        <taxon>Clostridia</taxon>
        <taxon>Eubacteriales</taxon>
        <taxon>Acutalibacteraceae</taxon>
        <taxon>Caproiciproducens</taxon>
    </lineage>
</organism>
<dbReference type="EMBL" id="JAPOHA010000010">
    <property type="protein sequence ID" value="MCY1714666.1"/>
    <property type="molecule type" value="Genomic_DNA"/>
</dbReference>
<feature type="transmembrane region" description="Helical" evidence="1">
    <location>
        <begin position="12"/>
        <end position="34"/>
    </location>
</feature>
<sequence>MKRIPEQINPFFVEIIFVILFFTISATATLQLFVAANNRAKQSSDLSVAVIQAENIAEQVLTLTSPDELPPALKDARQSGGKYTIDYDKNWNPTKVDPRYEVGVILKKTDSAGGTLVRADIAVNRRQNGDSRKIYSLHSEKYLPRGTGGAV</sequence>
<keyword evidence="1" id="KW-1133">Transmembrane helix</keyword>
<proteinExistence type="predicted"/>
<evidence type="ECO:0000256" key="1">
    <source>
        <dbReference type="SAM" id="Phobius"/>
    </source>
</evidence>